<dbReference type="EMBL" id="FNQG01000007">
    <property type="protein sequence ID" value="SEA08406.1"/>
    <property type="molecule type" value="Genomic_DNA"/>
</dbReference>
<dbReference type="GO" id="GO:0005524">
    <property type="term" value="F:ATP binding"/>
    <property type="evidence" value="ECO:0007669"/>
    <property type="project" value="InterPro"/>
</dbReference>
<dbReference type="SUPFAM" id="SSF55186">
    <property type="entry name" value="ThrRS/AlaRS common domain"/>
    <property type="match status" value="1"/>
</dbReference>
<feature type="domain" description="Phosphoribulokinase/uridine kinase" evidence="1">
    <location>
        <begin position="275"/>
        <end position="473"/>
    </location>
</feature>
<dbReference type="PANTHER" id="PTHR10285">
    <property type="entry name" value="URIDINE KINASE"/>
    <property type="match status" value="1"/>
</dbReference>
<reference evidence="2 3" key="1">
    <citation type="submission" date="2016-10" db="EMBL/GenBank/DDBJ databases">
        <authorList>
            <person name="de Groot N.N."/>
        </authorList>
    </citation>
    <scope>NUCLEOTIDE SEQUENCE [LARGE SCALE GENOMIC DNA]</scope>
    <source>
        <strain evidence="2 3">DSM 2872</strain>
    </source>
</reference>
<dbReference type="SUPFAM" id="SSF52540">
    <property type="entry name" value="P-loop containing nucleoside triphosphate hydrolases"/>
    <property type="match status" value="1"/>
</dbReference>
<protein>
    <submittedName>
        <fullName evidence="2">Uridine kinase</fullName>
    </submittedName>
</protein>
<dbReference type="GO" id="GO:0016301">
    <property type="term" value="F:kinase activity"/>
    <property type="evidence" value="ECO:0007669"/>
    <property type="project" value="UniProtKB-KW"/>
</dbReference>
<dbReference type="Gene3D" id="3.30.980.10">
    <property type="entry name" value="Threonyl-trna Synthetase, Chain A, domain 2"/>
    <property type="match status" value="1"/>
</dbReference>
<dbReference type="InterPro" id="IPR018163">
    <property type="entry name" value="Thr/Ala-tRNA-synth_IIc_edit"/>
</dbReference>
<evidence type="ECO:0000259" key="1">
    <source>
        <dbReference type="Pfam" id="PF00485"/>
    </source>
</evidence>
<dbReference type="InterPro" id="IPR006083">
    <property type="entry name" value="PRK/URK"/>
</dbReference>
<dbReference type="RefSeq" id="WP_074672318.1">
    <property type="nucleotide sequence ID" value="NZ_FNQG01000007.1"/>
</dbReference>
<sequence length="539" mass="61554">MATVELRELAEAAQKDYASEIVAGLVNNEIRDLQSEIDMSSEVSFIELNSSRGWRIYRRTVMFVLFTVVHEMYPSAEVVAQFSANKGIFCEIRHFGIGINEDIVHNIESRMLEIIAEDLPIIKMKMDKEQAIKIFKNNRQIEKANLISSLKIDKVSLYQCGEFYDYLYGVMLGHTGSLGKFALDVEAGGILLRIPDMDTGGAVRERIPQPKLSQILAESRQWAQALQCNFVPDLNRINRHGEIGELIRVSEALQEKRISQIADHIAEQKGSLRLILIAGPSSSGKTSFAQRLRVQLRAAQLMPVSISLDDYFVDRENTPRKPNGEYDYECIEALDVELFNEHMLALLAGEEVVLPTYNFLTGCREWDESKRLAVTREQPIIVEGIHGLNEKLSEYVPHSRKYKIYISALTQLNIDAHNRISTTDARLMRRLVRDYQFRGSGALKTLKQWPAVREGEEINIFPYQEEADVMFNSALIYELGILKRYAEPLLQMVPRDIPERAEAKRLLDILQYFDAITAEDDVPNNSLLREFIGKSVFFK</sequence>
<dbReference type="CDD" id="cd02028">
    <property type="entry name" value="UMPK_like"/>
    <property type="match status" value="1"/>
</dbReference>
<keyword evidence="2" id="KW-0418">Kinase</keyword>
<organism evidence="2 3">
    <name type="scientific">Selenomonas ruminantium</name>
    <dbReference type="NCBI Taxonomy" id="971"/>
    <lineage>
        <taxon>Bacteria</taxon>
        <taxon>Bacillati</taxon>
        <taxon>Bacillota</taxon>
        <taxon>Negativicutes</taxon>
        <taxon>Selenomonadales</taxon>
        <taxon>Selenomonadaceae</taxon>
        <taxon>Selenomonas</taxon>
    </lineage>
</organism>
<dbReference type="Gene3D" id="3.40.50.300">
    <property type="entry name" value="P-loop containing nucleotide triphosphate hydrolases"/>
    <property type="match status" value="1"/>
</dbReference>
<dbReference type="Proteomes" id="UP000183469">
    <property type="component" value="Unassembled WGS sequence"/>
</dbReference>
<name>A0A1H3YA53_SELRU</name>
<evidence type="ECO:0000313" key="2">
    <source>
        <dbReference type="EMBL" id="SEA08406.1"/>
    </source>
</evidence>
<dbReference type="AlphaFoldDB" id="A0A1H3YA53"/>
<evidence type="ECO:0000313" key="3">
    <source>
        <dbReference type="Proteomes" id="UP000183469"/>
    </source>
</evidence>
<dbReference type="Pfam" id="PF00485">
    <property type="entry name" value="PRK"/>
    <property type="match status" value="1"/>
</dbReference>
<accession>A0A1H3YA53</accession>
<proteinExistence type="predicted"/>
<gene>
    <name evidence="2" type="ORF">SAMN05660648_01889</name>
</gene>
<keyword evidence="2" id="KW-0808">Transferase</keyword>
<dbReference type="InterPro" id="IPR027417">
    <property type="entry name" value="P-loop_NTPase"/>
</dbReference>
<dbReference type="OrthoDB" id="9764644at2"/>